<dbReference type="GO" id="GO:0009279">
    <property type="term" value="C:cell outer membrane"/>
    <property type="evidence" value="ECO:0007669"/>
    <property type="project" value="UniProtKB-SubCell"/>
</dbReference>
<keyword evidence="5 13" id="KW-0813">Transport</keyword>
<dbReference type="Pfam" id="PF03550">
    <property type="entry name" value="LolB"/>
    <property type="match status" value="1"/>
</dbReference>
<evidence type="ECO:0000256" key="4">
    <source>
        <dbReference type="ARBA" id="ARBA00016202"/>
    </source>
</evidence>
<dbReference type="Gene3D" id="2.50.20.10">
    <property type="entry name" value="Lipoprotein localisation LolA/LolB/LppX"/>
    <property type="match status" value="1"/>
</dbReference>
<evidence type="ECO:0000256" key="13">
    <source>
        <dbReference type="HAMAP-Rule" id="MF_00233"/>
    </source>
</evidence>
<dbReference type="EMBL" id="SMGJ01000005">
    <property type="protein sequence ID" value="TCK68404.1"/>
    <property type="molecule type" value="Genomic_DNA"/>
</dbReference>
<keyword evidence="8 13" id="KW-0472">Membrane</keyword>
<evidence type="ECO:0000256" key="8">
    <source>
        <dbReference type="ARBA" id="ARBA00023136"/>
    </source>
</evidence>
<dbReference type="GO" id="GO:0015031">
    <property type="term" value="P:protein transport"/>
    <property type="evidence" value="ECO:0007669"/>
    <property type="project" value="UniProtKB-KW"/>
</dbReference>
<dbReference type="HAMAP" id="MF_00233">
    <property type="entry name" value="LolB"/>
    <property type="match status" value="1"/>
</dbReference>
<evidence type="ECO:0000313" key="15">
    <source>
        <dbReference type="EMBL" id="TCK68404.1"/>
    </source>
</evidence>
<comment type="caution">
    <text evidence="15">The sequence shown here is derived from an EMBL/GenBank/DDBJ whole genome shotgun (WGS) entry which is preliminary data.</text>
</comment>
<sequence>MKLKHLSLILLSAILFTGCSSLDISEQRPTDIKTISKNDRTWQQHLSQLKQIQNYQAQGQLGYISEKERFSSRFEWQYSNAKNYTLKLYSTISASSLTLQMHNAGMTISDNKGHQRSEQDAKYLVREIVGMDVPLEQLATWLKGQPDEKADYQVGENHYLSSFNYAVDGMLWTADYLVYHQDRIPALPKDILLKNSTQTLKIRVDNWVL</sequence>
<evidence type="ECO:0000256" key="1">
    <source>
        <dbReference type="ARBA" id="ARBA00004459"/>
    </source>
</evidence>
<evidence type="ECO:0000256" key="3">
    <source>
        <dbReference type="ARBA" id="ARBA00011245"/>
    </source>
</evidence>
<dbReference type="InterPro" id="IPR029046">
    <property type="entry name" value="LolA/LolB/LppX"/>
</dbReference>
<evidence type="ECO:0000313" key="16">
    <source>
        <dbReference type="Proteomes" id="UP000295496"/>
    </source>
</evidence>
<keyword evidence="10 13" id="KW-0143">Chaperone</keyword>
<evidence type="ECO:0000256" key="2">
    <source>
        <dbReference type="ARBA" id="ARBA00009696"/>
    </source>
</evidence>
<dbReference type="AlphaFoldDB" id="A0A4R1KTG7"/>
<comment type="function">
    <text evidence="13">Plays a critical role in the incorporation of lipoproteins in the outer membrane after they are released by the LolA protein.</text>
</comment>
<feature type="chain" id="PRO_5030099091" description="Outer-membrane lipoprotein LolB" evidence="14">
    <location>
        <begin position="22"/>
        <end position="209"/>
    </location>
</feature>
<evidence type="ECO:0000256" key="6">
    <source>
        <dbReference type="ARBA" id="ARBA00022729"/>
    </source>
</evidence>
<keyword evidence="9 13" id="KW-0564">Palmitate</keyword>
<evidence type="ECO:0000256" key="12">
    <source>
        <dbReference type="ARBA" id="ARBA00023288"/>
    </source>
</evidence>
<dbReference type="OrthoDB" id="9797618at2"/>
<evidence type="ECO:0000256" key="7">
    <source>
        <dbReference type="ARBA" id="ARBA00022927"/>
    </source>
</evidence>
<protein>
    <recommendedName>
        <fullName evidence="4 13">Outer-membrane lipoprotein LolB</fullName>
    </recommendedName>
</protein>
<feature type="signal peptide" evidence="14">
    <location>
        <begin position="1"/>
        <end position="21"/>
    </location>
</feature>
<organism evidence="15 16">
    <name type="scientific">Lonepinella koalarum</name>
    <dbReference type="NCBI Taxonomy" id="53417"/>
    <lineage>
        <taxon>Bacteria</taxon>
        <taxon>Pseudomonadati</taxon>
        <taxon>Pseudomonadota</taxon>
        <taxon>Gammaproteobacteria</taxon>
        <taxon>Pasteurellales</taxon>
        <taxon>Pasteurellaceae</taxon>
        <taxon>Lonepinella</taxon>
    </lineage>
</organism>
<evidence type="ECO:0000256" key="5">
    <source>
        <dbReference type="ARBA" id="ARBA00022448"/>
    </source>
</evidence>
<reference evidence="15 16" key="1">
    <citation type="submission" date="2019-03" db="EMBL/GenBank/DDBJ databases">
        <title>Genomic Encyclopedia of Type Strains, Phase IV (KMG-IV): sequencing the most valuable type-strain genomes for metagenomic binning, comparative biology and taxonomic classification.</title>
        <authorList>
            <person name="Goeker M."/>
        </authorList>
    </citation>
    <scope>NUCLEOTIDE SEQUENCE [LARGE SCALE GENOMIC DNA]</scope>
    <source>
        <strain evidence="15 16">DSM 10053</strain>
    </source>
</reference>
<name>A0A4R1KTG7_9PAST</name>
<evidence type="ECO:0000256" key="14">
    <source>
        <dbReference type="SAM" id="SignalP"/>
    </source>
</evidence>
<dbReference type="InterPro" id="IPR004565">
    <property type="entry name" value="OM_lipoprot_LolB"/>
</dbReference>
<comment type="subunit">
    <text evidence="3 13">Monomer.</text>
</comment>
<proteinExistence type="inferred from homology"/>
<keyword evidence="6 13" id="KW-0732">Signal</keyword>
<keyword evidence="12 13" id="KW-0449">Lipoprotein</keyword>
<evidence type="ECO:0000256" key="10">
    <source>
        <dbReference type="ARBA" id="ARBA00023186"/>
    </source>
</evidence>
<dbReference type="Proteomes" id="UP000295496">
    <property type="component" value="Unassembled WGS sequence"/>
</dbReference>
<keyword evidence="7 13" id="KW-0653">Protein transport</keyword>
<dbReference type="RefSeq" id="WP_132302332.1">
    <property type="nucleotide sequence ID" value="NZ_CP170642.1"/>
</dbReference>
<gene>
    <name evidence="13" type="primary">lolB</name>
    <name evidence="15" type="ORF">EV692_1737</name>
</gene>
<comment type="similarity">
    <text evidence="2 13">Belongs to the LolB family.</text>
</comment>
<evidence type="ECO:0000256" key="9">
    <source>
        <dbReference type="ARBA" id="ARBA00023139"/>
    </source>
</evidence>
<dbReference type="CDD" id="cd16326">
    <property type="entry name" value="LolB"/>
    <property type="match status" value="1"/>
</dbReference>
<dbReference type="PROSITE" id="PS51257">
    <property type="entry name" value="PROKAR_LIPOPROTEIN"/>
    <property type="match status" value="1"/>
</dbReference>
<keyword evidence="16" id="KW-1185">Reference proteome</keyword>
<dbReference type="GO" id="GO:0044874">
    <property type="term" value="P:lipoprotein localization to outer membrane"/>
    <property type="evidence" value="ECO:0007669"/>
    <property type="project" value="UniProtKB-UniRule"/>
</dbReference>
<dbReference type="SUPFAM" id="SSF89392">
    <property type="entry name" value="Prokaryotic lipoproteins and lipoprotein localization factors"/>
    <property type="match status" value="1"/>
</dbReference>
<accession>A0A4R1KTG7</accession>
<evidence type="ECO:0000256" key="11">
    <source>
        <dbReference type="ARBA" id="ARBA00023237"/>
    </source>
</evidence>
<dbReference type="NCBIfam" id="TIGR00548">
    <property type="entry name" value="lolB"/>
    <property type="match status" value="1"/>
</dbReference>
<comment type="subcellular location">
    <subcellularLocation>
        <location evidence="1 13">Cell outer membrane</location>
        <topology evidence="1 13">Lipid-anchor</topology>
    </subcellularLocation>
</comment>
<keyword evidence="11 13" id="KW-0998">Cell outer membrane</keyword>